<gene>
    <name evidence="1" type="ORF">A3D53_00645</name>
</gene>
<name>A0A1F6MB96_9BACT</name>
<proteinExistence type="predicted"/>
<evidence type="ECO:0000313" key="1">
    <source>
        <dbReference type="EMBL" id="OGH68906.1"/>
    </source>
</evidence>
<dbReference type="EMBL" id="MFQA01000025">
    <property type="protein sequence ID" value="OGH68906.1"/>
    <property type="molecule type" value="Genomic_DNA"/>
</dbReference>
<evidence type="ECO:0000313" key="2">
    <source>
        <dbReference type="Proteomes" id="UP000176413"/>
    </source>
</evidence>
<accession>A0A1F6MB96</accession>
<sequence length="76" mass="8549">MSEIIACTDNEPLWEATSTSPGIFYVPMTLSNKRTQELLALSPRAESIATKMDNLCERLGTGTFWNKELNRLEISL</sequence>
<organism evidence="1 2">
    <name type="scientific">Candidatus Magasanikbacteria bacterium RIFCSPHIGHO2_02_FULL_45_10</name>
    <dbReference type="NCBI Taxonomy" id="1798679"/>
    <lineage>
        <taxon>Bacteria</taxon>
        <taxon>Candidatus Magasanikiibacteriota</taxon>
    </lineage>
</organism>
<protein>
    <submittedName>
        <fullName evidence="1">Uncharacterized protein</fullName>
    </submittedName>
</protein>
<reference evidence="1 2" key="1">
    <citation type="journal article" date="2016" name="Nat. Commun.">
        <title>Thousands of microbial genomes shed light on interconnected biogeochemical processes in an aquifer system.</title>
        <authorList>
            <person name="Anantharaman K."/>
            <person name="Brown C.T."/>
            <person name="Hug L.A."/>
            <person name="Sharon I."/>
            <person name="Castelle C.J."/>
            <person name="Probst A.J."/>
            <person name="Thomas B.C."/>
            <person name="Singh A."/>
            <person name="Wilkins M.J."/>
            <person name="Karaoz U."/>
            <person name="Brodie E.L."/>
            <person name="Williams K.H."/>
            <person name="Hubbard S.S."/>
            <person name="Banfield J.F."/>
        </authorList>
    </citation>
    <scope>NUCLEOTIDE SEQUENCE [LARGE SCALE GENOMIC DNA]</scope>
</reference>
<dbReference type="Proteomes" id="UP000176413">
    <property type="component" value="Unassembled WGS sequence"/>
</dbReference>
<comment type="caution">
    <text evidence="1">The sequence shown here is derived from an EMBL/GenBank/DDBJ whole genome shotgun (WGS) entry which is preliminary data.</text>
</comment>
<dbReference type="AlphaFoldDB" id="A0A1F6MB96"/>